<organism evidence="2 3">
    <name type="scientific">Edwardsiella tarda</name>
    <dbReference type="NCBI Taxonomy" id="636"/>
    <lineage>
        <taxon>Bacteria</taxon>
        <taxon>Pseudomonadati</taxon>
        <taxon>Pseudomonadota</taxon>
        <taxon>Gammaproteobacteria</taxon>
        <taxon>Enterobacterales</taxon>
        <taxon>Hafniaceae</taxon>
        <taxon>Edwardsiella</taxon>
    </lineage>
</organism>
<sequence>MKTDRIGGWLFAPLAYMLLSLLSSSLMLVLFIMALLQHGAGQRIWTLGGVFFTQWGFSLMITAAVWGFSLYVLRLFFKRSCRFPKLFIVWLLVMLLLALKSFAFSPVSDAVALRGIIMPLLAAAIFVPYIKRSARVRQTFIEP</sequence>
<protein>
    <submittedName>
        <fullName evidence="2">DUF2569 domain-containing protein</fullName>
    </submittedName>
</protein>
<dbReference type="EMBL" id="PDDV01000013">
    <property type="protein sequence ID" value="PEH72717.1"/>
    <property type="molecule type" value="Genomic_DNA"/>
</dbReference>
<dbReference type="Pfam" id="PF10754">
    <property type="entry name" value="DUF2569"/>
    <property type="match status" value="1"/>
</dbReference>
<gene>
    <name evidence="2" type="ORF">CRM76_12655</name>
</gene>
<dbReference type="OrthoDB" id="6504677at2"/>
<dbReference type="RefSeq" id="WP_035598922.1">
    <property type="nucleotide sequence ID" value="NZ_AP028090.1"/>
</dbReference>
<evidence type="ECO:0000256" key="1">
    <source>
        <dbReference type="SAM" id="Phobius"/>
    </source>
</evidence>
<dbReference type="STRING" id="636.AAW15_08125"/>
<proteinExistence type="predicted"/>
<keyword evidence="1" id="KW-1133">Transmembrane helix</keyword>
<feature type="transmembrane region" description="Helical" evidence="1">
    <location>
        <begin position="86"/>
        <end position="105"/>
    </location>
</feature>
<dbReference type="InterPro" id="IPR019690">
    <property type="entry name" value="DUF2569"/>
</dbReference>
<reference evidence="3" key="1">
    <citation type="submission" date="2017-09" db="EMBL/GenBank/DDBJ databases">
        <title>FDA dAtabase for Regulatory Grade micrObial Sequences (FDA-ARGOS): Supporting development and validation of Infectious Disease Dx tests.</title>
        <authorList>
            <person name="Goldberg B."/>
            <person name="Campos J."/>
            <person name="Tallon L."/>
            <person name="Sadzewicz L."/>
            <person name="Ott S."/>
            <person name="Zhao X."/>
            <person name="Nagaraj S."/>
            <person name="Vavikolanu K."/>
            <person name="Aluvathingal J."/>
            <person name="Nadendla S."/>
            <person name="Geyer C."/>
            <person name="Sichtig H."/>
        </authorList>
    </citation>
    <scope>NUCLEOTIDE SEQUENCE [LARGE SCALE GENOMIC DNA]</scope>
    <source>
        <strain evidence="3">FDAARGOS_370</strain>
    </source>
</reference>
<accession>A0A2A7U347</accession>
<dbReference type="GeneID" id="93124116"/>
<evidence type="ECO:0000313" key="3">
    <source>
        <dbReference type="Proteomes" id="UP000219788"/>
    </source>
</evidence>
<feature type="transmembrane region" description="Helical" evidence="1">
    <location>
        <begin position="111"/>
        <end position="130"/>
    </location>
</feature>
<feature type="transmembrane region" description="Helical" evidence="1">
    <location>
        <begin position="55"/>
        <end position="77"/>
    </location>
</feature>
<evidence type="ECO:0000313" key="2">
    <source>
        <dbReference type="EMBL" id="PEH72717.1"/>
    </source>
</evidence>
<comment type="caution">
    <text evidence="2">The sequence shown here is derived from an EMBL/GenBank/DDBJ whole genome shotgun (WGS) entry which is preliminary data.</text>
</comment>
<name>A0A2A7U347_EDWTA</name>
<keyword evidence="1" id="KW-0812">Transmembrane</keyword>
<dbReference type="AlphaFoldDB" id="A0A2A7U347"/>
<dbReference type="Proteomes" id="UP000219788">
    <property type="component" value="Unassembled WGS sequence"/>
</dbReference>
<keyword evidence="1" id="KW-0472">Membrane</keyword>
<feature type="transmembrane region" description="Helical" evidence="1">
    <location>
        <begin position="12"/>
        <end position="35"/>
    </location>
</feature>